<feature type="domain" description="Major facilitator superfamily (MFS) profile" evidence="6">
    <location>
        <begin position="80"/>
        <end position="523"/>
    </location>
</feature>
<feature type="transmembrane region" description="Helical" evidence="5">
    <location>
        <begin position="235"/>
        <end position="258"/>
    </location>
</feature>
<feature type="transmembrane region" description="Helical" evidence="5">
    <location>
        <begin position="406"/>
        <end position="424"/>
    </location>
</feature>
<evidence type="ECO:0000259" key="6">
    <source>
        <dbReference type="PROSITE" id="PS50850"/>
    </source>
</evidence>
<evidence type="ECO:0000256" key="1">
    <source>
        <dbReference type="ARBA" id="ARBA00004141"/>
    </source>
</evidence>
<dbReference type="SUPFAM" id="SSF103473">
    <property type="entry name" value="MFS general substrate transporter"/>
    <property type="match status" value="1"/>
</dbReference>
<evidence type="ECO:0000313" key="8">
    <source>
        <dbReference type="Proteomes" id="UP000245119"/>
    </source>
</evidence>
<dbReference type="InterPro" id="IPR005828">
    <property type="entry name" value="MFS_sugar_transport-like"/>
</dbReference>
<reference evidence="7 8" key="1">
    <citation type="submission" date="2018-04" db="EMBL/GenBank/DDBJ databases">
        <title>The genome of golden apple snail Pomacea canaliculata provides insight into stress tolerance and invasive adaptation.</title>
        <authorList>
            <person name="Liu C."/>
            <person name="Liu B."/>
            <person name="Ren Y."/>
            <person name="Zhang Y."/>
            <person name="Wang H."/>
            <person name="Li S."/>
            <person name="Jiang F."/>
            <person name="Yin L."/>
            <person name="Zhang G."/>
            <person name="Qian W."/>
            <person name="Fan W."/>
        </authorList>
    </citation>
    <scope>NUCLEOTIDE SEQUENCE [LARGE SCALE GENOMIC DNA]</scope>
    <source>
        <strain evidence="7">SZHN2017</strain>
        <tissue evidence="7">Muscle</tissue>
    </source>
</reference>
<organism evidence="7 8">
    <name type="scientific">Pomacea canaliculata</name>
    <name type="common">Golden apple snail</name>
    <dbReference type="NCBI Taxonomy" id="400727"/>
    <lineage>
        <taxon>Eukaryota</taxon>
        <taxon>Metazoa</taxon>
        <taxon>Spiralia</taxon>
        <taxon>Lophotrochozoa</taxon>
        <taxon>Mollusca</taxon>
        <taxon>Gastropoda</taxon>
        <taxon>Caenogastropoda</taxon>
        <taxon>Architaenioglossa</taxon>
        <taxon>Ampullarioidea</taxon>
        <taxon>Ampullariidae</taxon>
        <taxon>Pomacea</taxon>
    </lineage>
</organism>
<dbReference type="Gene3D" id="1.20.1250.20">
    <property type="entry name" value="MFS general substrate transporter like domains"/>
    <property type="match status" value="1"/>
</dbReference>
<accession>A0A2T7P759</accession>
<feature type="transmembrane region" description="Helical" evidence="5">
    <location>
        <begin position="178"/>
        <end position="198"/>
    </location>
</feature>
<gene>
    <name evidence="7" type="ORF">C0Q70_11854</name>
</gene>
<feature type="transmembrane region" description="Helical" evidence="5">
    <location>
        <begin position="498"/>
        <end position="518"/>
    </location>
</feature>
<dbReference type="GO" id="GO:0016020">
    <property type="term" value="C:membrane"/>
    <property type="evidence" value="ECO:0007669"/>
    <property type="project" value="UniProtKB-SubCell"/>
</dbReference>
<evidence type="ECO:0000256" key="3">
    <source>
        <dbReference type="ARBA" id="ARBA00022989"/>
    </source>
</evidence>
<proteinExistence type="predicted"/>
<feature type="transmembrane region" description="Helical" evidence="5">
    <location>
        <begin position="20"/>
        <end position="44"/>
    </location>
</feature>
<feature type="transmembrane region" description="Helical" evidence="5">
    <location>
        <begin position="340"/>
        <end position="361"/>
    </location>
</feature>
<dbReference type="PANTHER" id="PTHR24064">
    <property type="entry name" value="SOLUTE CARRIER FAMILY 22 MEMBER"/>
    <property type="match status" value="1"/>
</dbReference>
<name>A0A2T7P759_POMCA</name>
<dbReference type="GO" id="GO:0022857">
    <property type="term" value="F:transmembrane transporter activity"/>
    <property type="evidence" value="ECO:0007669"/>
    <property type="project" value="InterPro"/>
</dbReference>
<comment type="subcellular location">
    <subcellularLocation>
        <location evidence="1">Membrane</location>
        <topology evidence="1">Multi-pass membrane protein</topology>
    </subcellularLocation>
</comment>
<dbReference type="InterPro" id="IPR020846">
    <property type="entry name" value="MFS_dom"/>
</dbReference>
<evidence type="ECO:0000256" key="5">
    <source>
        <dbReference type="SAM" id="Phobius"/>
    </source>
</evidence>
<dbReference type="EMBL" id="PZQS01000006">
    <property type="protein sequence ID" value="PVD29257.1"/>
    <property type="molecule type" value="Genomic_DNA"/>
</dbReference>
<feature type="transmembrane region" description="Helical" evidence="5">
    <location>
        <begin position="264"/>
        <end position="282"/>
    </location>
</feature>
<dbReference type="InterPro" id="IPR036259">
    <property type="entry name" value="MFS_trans_sf"/>
</dbReference>
<dbReference type="Pfam" id="PF00083">
    <property type="entry name" value="Sugar_tr"/>
    <property type="match status" value="1"/>
</dbReference>
<keyword evidence="2 5" id="KW-0812">Transmembrane</keyword>
<feature type="transmembrane region" description="Helical" evidence="5">
    <location>
        <begin position="204"/>
        <end position="228"/>
    </location>
</feature>
<protein>
    <recommendedName>
        <fullName evidence="6">Major facilitator superfamily (MFS) profile domain-containing protein</fullName>
    </recommendedName>
</protein>
<dbReference type="OMA" id="THRILVI"/>
<feature type="transmembrane region" description="Helical" evidence="5">
    <location>
        <begin position="373"/>
        <end position="394"/>
    </location>
</feature>
<dbReference type="OrthoDB" id="3936150at2759"/>
<feature type="transmembrane region" description="Helical" evidence="5">
    <location>
        <begin position="473"/>
        <end position="492"/>
    </location>
</feature>
<keyword evidence="8" id="KW-1185">Reference proteome</keyword>
<evidence type="ECO:0000313" key="7">
    <source>
        <dbReference type="EMBL" id="PVD29257.1"/>
    </source>
</evidence>
<dbReference type="PROSITE" id="PS50850">
    <property type="entry name" value="MFS"/>
    <property type="match status" value="1"/>
</dbReference>
<dbReference type="STRING" id="400727.A0A2T7P759"/>
<evidence type="ECO:0000256" key="2">
    <source>
        <dbReference type="ARBA" id="ARBA00022692"/>
    </source>
</evidence>
<keyword evidence="4 5" id="KW-0472">Membrane</keyword>
<evidence type="ECO:0000256" key="4">
    <source>
        <dbReference type="ARBA" id="ARBA00023136"/>
    </source>
</evidence>
<keyword evidence="3 5" id="KW-1133">Transmembrane helix</keyword>
<dbReference type="AlphaFoldDB" id="A0A2T7P759"/>
<dbReference type="CDD" id="cd17317">
    <property type="entry name" value="MFS_SLC22"/>
    <property type="match status" value="1"/>
</dbReference>
<dbReference type="Proteomes" id="UP000245119">
    <property type="component" value="Linkage Group LG6"/>
</dbReference>
<feature type="transmembrane region" description="Helical" evidence="5">
    <location>
        <begin position="430"/>
        <end position="453"/>
    </location>
</feature>
<sequence length="565" mass="61903">MKFDEVISLLGEFGPYQKRIYFLLCLPAITCCMQLLVTVFSMAIPPHRCAVPGLDNDTFAIQTPQHKALVNISIPPGDSCNVIESPNILNDTTNVGLVGWTGQGSQVKRSNNSDMEAVPCSRYVYDKSVFTSTIVTQMDLVCEKQYSKSHAQMITMLGAFLGTLTCQPSSDIFGRKKVFLMSLVVHALASLATTWSTFFPLLCFFMFINGAANVGVFANAFVIGIEFVGPSKRVWTGYVIEIFWSFGMILLALLAYFLRDWQHLQLATSIFPFAFLSYAWVIPESPRWLLSKGRVQEAEEIIRKAAKVNKVLLPANVLDSASLEIQEHVSVLAIFRHPVLLLRCTIIFFNWFVVSLAFYGLGLNVGSLGGSVYINFLLSGLMELVSYVLCLGLLDRLGRRPLNCGLMMVAGLACTLTIFPVLYAPPSHQWVTTALAMIGKLGIGGAFATIWVYSSELFPTVVRSSGMGFSSSCARIGALISPYIANLSTIIGGNAGTAIPLLIFGLPSIVAGLLLLILPETLNRSLPESVDDAVVFGREVVVDSSKNVYHLTNCKETRSDEKDML</sequence>
<comment type="caution">
    <text evidence="7">The sequence shown here is derived from an EMBL/GenBank/DDBJ whole genome shotgun (WGS) entry which is preliminary data.</text>
</comment>